<dbReference type="Proteomes" id="UP001165122">
    <property type="component" value="Unassembled WGS sequence"/>
</dbReference>
<dbReference type="InterPro" id="IPR036865">
    <property type="entry name" value="CRAL-TRIO_dom_sf"/>
</dbReference>
<dbReference type="PANTHER" id="PTHR10174">
    <property type="entry name" value="ALPHA-TOCOPHEROL TRANSFER PROTEIN-RELATED"/>
    <property type="match status" value="1"/>
</dbReference>
<evidence type="ECO:0000313" key="5">
    <source>
        <dbReference type="Proteomes" id="UP001165122"/>
    </source>
</evidence>
<keyword evidence="5" id="KW-1185">Reference proteome</keyword>
<reference evidence="5" key="1">
    <citation type="journal article" date="2023" name="Commun. Biol.">
        <title>Genome analysis of Parmales, the sister group of diatoms, reveals the evolutionary specialization of diatoms from phago-mixotrophs to photoautotrophs.</title>
        <authorList>
            <person name="Ban H."/>
            <person name="Sato S."/>
            <person name="Yoshikawa S."/>
            <person name="Yamada K."/>
            <person name="Nakamura Y."/>
            <person name="Ichinomiya M."/>
            <person name="Sato N."/>
            <person name="Blanc-Mathieu R."/>
            <person name="Endo H."/>
            <person name="Kuwata A."/>
            <person name="Ogata H."/>
        </authorList>
    </citation>
    <scope>NUCLEOTIDE SEQUENCE [LARGE SCALE GENOMIC DNA]</scope>
    <source>
        <strain evidence="5">NIES 3700</strain>
    </source>
</reference>
<dbReference type="OrthoDB" id="75724at2759"/>
<protein>
    <recommendedName>
        <fullName evidence="3">CRAL-TRIO domain-containing protein</fullName>
    </recommendedName>
</protein>
<dbReference type="GO" id="GO:1902936">
    <property type="term" value="F:phosphatidylinositol bisphosphate binding"/>
    <property type="evidence" value="ECO:0007669"/>
    <property type="project" value="TreeGrafter"/>
</dbReference>
<feature type="region of interest" description="Disordered" evidence="1">
    <location>
        <begin position="20"/>
        <end position="42"/>
    </location>
</feature>
<proteinExistence type="predicted"/>
<feature type="transmembrane region" description="Helical" evidence="2">
    <location>
        <begin position="207"/>
        <end position="227"/>
    </location>
</feature>
<gene>
    <name evidence="4" type="ORF">TrLO_g9844</name>
</gene>
<dbReference type="GO" id="GO:0016020">
    <property type="term" value="C:membrane"/>
    <property type="evidence" value="ECO:0007669"/>
    <property type="project" value="TreeGrafter"/>
</dbReference>
<sequence length="291" mass="32617">MSSFSDRASAGSFIASLKPFDTSGVELGNDDDQIKPSVDVNSPQEANILSQMDVSSSESHPRYSKDLALMCLRGRKYDPARASELLPNFLSLLDDVDLQREKKTQLVKDIQSKKVIHLGSKDSYDRGIFWLRLRYHNPTVSKSEDMARLLTMTFVRGLESDTDLQRNGIALVQDMTGLSLSNLDPRTAKALFTKVLTRLPIRVGKIVLFRPPWIIGSIIIPIFFTFLNKKLRSRISICYDHETLNKYLSPDALPAELNGSLAFDEDGYVRDMIQSASATAPSSRYEFQSTG</sequence>
<dbReference type="SUPFAM" id="SSF52087">
    <property type="entry name" value="CRAL/TRIO domain"/>
    <property type="match status" value="1"/>
</dbReference>
<dbReference type="CDD" id="cd00170">
    <property type="entry name" value="SEC14"/>
    <property type="match status" value="1"/>
</dbReference>
<dbReference type="SMART" id="SM00516">
    <property type="entry name" value="SEC14"/>
    <property type="match status" value="1"/>
</dbReference>
<dbReference type="Pfam" id="PF00650">
    <property type="entry name" value="CRAL_TRIO"/>
    <property type="match status" value="1"/>
</dbReference>
<dbReference type="AlphaFoldDB" id="A0A9W7FN43"/>
<evidence type="ECO:0000259" key="3">
    <source>
        <dbReference type="PROSITE" id="PS50191"/>
    </source>
</evidence>
<evidence type="ECO:0000256" key="2">
    <source>
        <dbReference type="SAM" id="Phobius"/>
    </source>
</evidence>
<evidence type="ECO:0000313" key="4">
    <source>
        <dbReference type="EMBL" id="GMI15207.1"/>
    </source>
</evidence>
<comment type="caution">
    <text evidence="4">The sequence shown here is derived from an EMBL/GenBank/DDBJ whole genome shotgun (WGS) entry which is preliminary data.</text>
</comment>
<keyword evidence="2" id="KW-1133">Transmembrane helix</keyword>
<feature type="domain" description="CRAL-TRIO" evidence="3">
    <location>
        <begin position="103"/>
        <end position="265"/>
    </location>
</feature>
<dbReference type="PROSITE" id="PS50191">
    <property type="entry name" value="CRAL_TRIO"/>
    <property type="match status" value="1"/>
</dbReference>
<keyword evidence="2" id="KW-0472">Membrane</keyword>
<organism evidence="4 5">
    <name type="scientific">Triparma laevis f. longispina</name>
    <dbReference type="NCBI Taxonomy" id="1714387"/>
    <lineage>
        <taxon>Eukaryota</taxon>
        <taxon>Sar</taxon>
        <taxon>Stramenopiles</taxon>
        <taxon>Ochrophyta</taxon>
        <taxon>Bolidophyceae</taxon>
        <taxon>Parmales</taxon>
        <taxon>Triparmaceae</taxon>
        <taxon>Triparma</taxon>
    </lineage>
</organism>
<dbReference type="Gene3D" id="3.40.525.10">
    <property type="entry name" value="CRAL-TRIO lipid binding domain"/>
    <property type="match status" value="1"/>
</dbReference>
<keyword evidence="2" id="KW-0812">Transmembrane</keyword>
<dbReference type="EMBL" id="BRXW01000226">
    <property type="protein sequence ID" value="GMI15207.1"/>
    <property type="molecule type" value="Genomic_DNA"/>
</dbReference>
<name>A0A9W7FN43_9STRA</name>
<dbReference type="PANTHER" id="PTHR10174:SF208">
    <property type="entry name" value="CRAL-TRIO DOMAIN-CONTAINING PROTEIN DDB_G0278031"/>
    <property type="match status" value="1"/>
</dbReference>
<accession>A0A9W7FN43</accession>
<evidence type="ECO:0000256" key="1">
    <source>
        <dbReference type="SAM" id="MobiDB-lite"/>
    </source>
</evidence>
<dbReference type="InterPro" id="IPR001251">
    <property type="entry name" value="CRAL-TRIO_dom"/>
</dbReference>